<evidence type="ECO:0000256" key="1">
    <source>
        <dbReference type="ARBA" id="ARBA00004196"/>
    </source>
</evidence>
<comment type="subcellular location">
    <subcellularLocation>
        <location evidence="1">Cell envelope</location>
    </subcellularLocation>
</comment>
<dbReference type="GO" id="GO:0017004">
    <property type="term" value="P:cytochrome complex assembly"/>
    <property type="evidence" value="ECO:0007669"/>
    <property type="project" value="UniProtKB-KW"/>
</dbReference>
<sequence>MYLTDAYHWEHILDSAEYKNGEFHFELDDTKYKEPFTASIYIPDTNLKKNNGIFFINPITSTTKDTFSNNGIFLVHGNNIIKGDYSSKLKRVSLTPTSESVLYFDPVISRLGLGYYKERGSWYEYMEDLIARHSGSYFLVHKMYEYRDSFTPAEINVLLSLFNEDVWKSPTASKLKSYANNVVPPGYAYPDMELVKPDNTVGKLFERKGKLTMLVFWASWCGPCRQEIPLIKQIHDRYSSAGLVIKSISLDENKEHWIEALTEETMRWEQFALPYHTAATIKAQYRISAVPLVVFLDENNRALKSFTGYRDTNTKDYEELINQYMPTKD</sequence>
<evidence type="ECO:0000313" key="6">
    <source>
        <dbReference type="EMBL" id="GGH72182.1"/>
    </source>
</evidence>
<keyword evidence="3" id="KW-1015">Disulfide bond</keyword>
<organism evidence="6 7">
    <name type="scientific">Filimonas zeae</name>
    <dbReference type="NCBI Taxonomy" id="1737353"/>
    <lineage>
        <taxon>Bacteria</taxon>
        <taxon>Pseudomonadati</taxon>
        <taxon>Bacteroidota</taxon>
        <taxon>Chitinophagia</taxon>
        <taxon>Chitinophagales</taxon>
        <taxon>Chitinophagaceae</taxon>
        <taxon>Filimonas</taxon>
    </lineage>
</organism>
<dbReference type="PROSITE" id="PS51352">
    <property type="entry name" value="THIOREDOXIN_2"/>
    <property type="match status" value="1"/>
</dbReference>
<comment type="caution">
    <text evidence="6">The sequence shown here is derived from an EMBL/GenBank/DDBJ whole genome shotgun (WGS) entry which is preliminary data.</text>
</comment>
<dbReference type="PANTHER" id="PTHR42852:SF6">
    <property type="entry name" value="THIOL:DISULFIDE INTERCHANGE PROTEIN DSBE"/>
    <property type="match status" value="1"/>
</dbReference>
<dbReference type="Proteomes" id="UP000627292">
    <property type="component" value="Unassembled WGS sequence"/>
</dbReference>
<gene>
    <name evidence="6" type="ORF">GCM10011379_32330</name>
</gene>
<keyword evidence="7" id="KW-1185">Reference proteome</keyword>
<evidence type="ECO:0000256" key="4">
    <source>
        <dbReference type="ARBA" id="ARBA00023284"/>
    </source>
</evidence>
<dbReference type="Gene3D" id="3.40.30.10">
    <property type="entry name" value="Glutaredoxin"/>
    <property type="match status" value="1"/>
</dbReference>
<accession>A0A917MYT0</accession>
<dbReference type="GO" id="GO:0030313">
    <property type="term" value="C:cell envelope"/>
    <property type="evidence" value="ECO:0007669"/>
    <property type="project" value="UniProtKB-SubCell"/>
</dbReference>
<evidence type="ECO:0000259" key="5">
    <source>
        <dbReference type="PROSITE" id="PS51352"/>
    </source>
</evidence>
<dbReference type="EMBL" id="BMIB01000003">
    <property type="protein sequence ID" value="GGH72182.1"/>
    <property type="molecule type" value="Genomic_DNA"/>
</dbReference>
<dbReference type="PANTHER" id="PTHR42852">
    <property type="entry name" value="THIOL:DISULFIDE INTERCHANGE PROTEIN DSBE"/>
    <property type="match status" value="1"/>
</dbReference>
<keyword evidence="2" id="KW-0201">Cytochrome c-type biogenesis</keyword>
<evidence type="ECO:0000256" key="3">
    <source>
        <dbReference type="ARBA" id="ARBA00023157"/>
    </source>
</evidence>
<dbReference type="InterPro" id="IPR036249">
    <property type="entry name" value="Thioredoxin-like_sf"/>
</dbReference>
<dbReference type="RefSeq" id="WP_309790021.1">
    <property type="nucleotide sequence ID" value="NZ_JAVDQE010000003.1"/>
</dbReference>
<dbReference type="SUPFAM" id="SSF52833">
    <property type="entry name" value="Thioredoxin-like"/>
    <property type="match status" value="1"/>
</dbReference>
<keyword evidence="4" id="KW-0676">Redox-active center</keyword>
<dbReference type="Pfam" id="PF13905">
    <property type="entry name" value="Thioredoxin_8"/>
    <property type="match status" value="1"/>
</dbReference>
<protein>
    <recommendedName>
        <fullName evidence="5">Thioredoxin domain-containing protein</fullName>
    </recommendedName>
</protein>
<evidence type="ECO:0000313" key="7">
    <source>
        <dbReference type="Proteomes" id="UP000627292"/>
    </source>
</evidence>
<dbReference type="AlphaFoldDB" id="A0A917MYT0"/>
<name>A0A917MYT0_9BACT</name>
<dbReference type="CDD" id="cd02966">
    <property type="entry name" value="TlpA_like_family"/>
    <property type="match status" value="1"/>
</dbReference>
<dbReference type="InterPro" id="IPR050553">
    <property type="entry name" value="Thioredoxin_ResA/DsbE_sf"/>
</dbReference>
<dbReference type="InterPro" id="IPR017937">
    <property type="entry name" value="Thioredoxin_CS"/>
</dbReference>
<feature type="domain" description="Thioredoxin" evidence="5">
    <location>
        <begin position="183"/>
        <end position="326"/>
    </location>
</feature>
<dbReference type="InterPro" id="IPR012336">
    <property type="entry name" value="Thioredoxin-like_fold"/>
</dbReference>
<reference evidence="6" key="2">
    <citation type="submission" date="2020-09" db="EMBL/GenBank/DDBJ databases">
        <authorList>
            <person name="Sun Q."/>
            <person name="Zhou Y."/>
        </authorList>
    </citation>
    <scope>NUCLEOTIDE SEQUENCE</scope>
    <source>
        <strain evidence="6">CGMCC 1.15290</strain>
    </source>
</reference>
<evidence type="ECO:0000256" key="2">
    <source>
        <dbReference type="ARBA" id="ARBA00022748"/>
    </source>
</evidence>
<dbReference type="PROSITE" id="PS00194">
    <property type="entry name" value="THIOREDOXIN_1"/>
    <property type="match status" value="1"/>
</dbReference>
<proteinExistence type="predicted"/>
<reference evidence="6" key="1">
    <citation type="journal article" date="2014" name="Int. J. Syst. Evol. Microbiol.">
        <title>Complete genome sequence of Corynebacterium casei LMG S-19264T (=DSM 44701T), isolated from a smear-ripened cheese.</title>
        <authorList>
            <consortium name="US DOE Joint Genome Institute (JGI-PGF)"/>
            <person name="Walter F."/>
            <person name="Albersmeier A."/>
            <person name="Kalinowski J."/>
            <person name="Ruckert C."/>
        </authorList>
    </citation>
    <scope>NUCLEOTIDE SEQUENCE</scope>
    <source>
        <strain evidence="6">CGMCC 1.15290</strain>
    </source>
</reference>
<dbReference type="InterPro" id="IPR013766">
    <property type="entry name" value="Thioredoxin_domain"/>
</dbReference>